<sequence length="189" mass="21753">MNIKLNTSYINNIEYDRKFNEAFRGKLSKEFIRGYEWKYICLYRKYQANKNTFWGKIFKYKLHKLENKTGISFEYNTSVGKGLIIGHWGKIVINGETRFGNYFFITHGVTIGRDIRGKREGVPTFGDRVCVRANSTIVGRVKIGNDVLIAPNTFVNFDVPDHSIVIGNPAKIIHRDNATEGHIPLIYNS</sequence>
<dbReference type="Gene3D" id="2.160.10.10">
    <property type="entry name" value="Hexapeptide repeat proteins"/>
    <property type="match status" value="1"/>
</dbReference>
<organism evidence="1 2">
    <name type="scientific">Agathobacter rectalis</name>
    <dbReference type="NCBI Taxonomy" id="39491"/>
    <lineage>
        <taxon>Bacteria</taxon>
        <taxon>Bacillati</taxon>
        <taxon>Bacillota</taxon>
        <taxon>Clostridia</taxon>
        <taxon>Lachnospirales</taxon>
        <taxon>Lachnospiraceae</taxon>
        <taxon>Agathobacter</taxon>
    </lineage>
</organism>
<gene>
    <name evidence="1" type="ORF">LIZ56_13190</name>
</gene>
<evidence type="ECO:0000313" key="1">
    <source>
        <dbReference type="EMBL" id="MCB6939355.1"/>
    </source>
</evidence>
<protein>
    <submittedName>
        <fullName evidence="1">Serine acetyltransferase</fullName>
    </submittedName>
</protein>
<accession>A0AAW4UC40</accession>
<dbReference type="EMBL" id="JAJCJK010000025">
    <property type="protein sequence ID" value="MCB6939355.1"/>
    <property type="molecule type" value="Genomic_DNA"/>
</dbReference>
<comment type="caution">
    <text evidence="1">The sequence shown here is derived from an EMBL/GenBank/DDBJ whole genome shotgun (WGS) entry which is preliminary data.</text>
</comment>
<dbReference type="Proteomes" id="UP001197684">
    <property type="component" value="Unassembled WGS sequence"/>
</dbReference>
<dbReference type="PANTHER" id="PTHR42811">
    <property type="entry name" value="SERINE ACETYLTRANSFERASE"/>
    <property type="match status" value="1"/>
</dbReference>
<dbReference type="SUPFAM" id="SSF51161">
    <property type="entry name" value="Trimeric LpxA-like enzymes"/>
    <property type="match status" value="1"/>
</dbReference>
<proteinExistence type="predicted"/>
<name>A0AAW4UC40_9FIRM</name>
<evidence type="ECO:0000313" key="2">
    <source>
        <dbReference type="Proteomes" id="UP001197684"/>
    </source>
</evidence>
<dbReference type="AlphaFoldDB" id="A0AAW4UC40"/>
<reference evidence="1" key="1">
    <citation type="submission" date="2021-10" db="EMBL/GenBank/DDBJ databases">
        <title>Collection of gut derived symbiotic bacterial strains cultured from healthy donors.</title>
        <authorList>
            <person name="Lin H."/>
            <person name="Littmann E."/>
            <person name="Kohout C."/>
            <person name="Pamer E.G."/>
        </authorList>
    </citation>
    <scope>NUCLEOTIDE SEQUENCE</scope>
    <source>
        <strain evidence="1">DFI.9.42</strain>
    </source>
</reference>
<dbReference type="InterPro" id="IPR011004">
    <property type="entry name" value="Trimer_LpxA-like_sf"/>
</dbReference>